<accession>A0A0B0N2B5</accession>
<dbReference type="Proteomes" id="UP000032142">
    <property type="component" value="Unassembled WGS sequence"/>
</dbReference>
<evidence type="ECO:0000313" key="1">
    <source>
        <dbReference type="EMBL" id="KHG07160.1"/>
    </source>
</evidence>
<organism evidence="1 2">
    <name type="scientific">Gossypium arboreum</name>
    <name type="common">Tree cotton</name>
    <name type="synonym">Gossypium nanking</name>
    <dbReference type="NCBI Taxonomy" id="29729"/>
    <lineage>
        <taxon>Eukaryota</taxon>
        <taxon>Viridiplantae</taxon>
        <taxon>Streptophyta</taxon>
        <taxon>Embryophyta</taxon>
        <taxon>Tracheophyta</taxon>
        <taxon>Spermatophyta</taxon>
        <taxon>Magnoliopsida</taxon>
        <taxon>eudicotyledons</taxon>
        <taxon>Gunneridae</taxon>
        <taxon>Pentapetalae</taxon>
        <taxon>rosids</taxon>
        <taxon>malvids</taxon>
        <taxon>Malvales</taxon>
        <taxon>Malvaceae</taxon>
        <taxon>Malvoideae</taxon>
        <taxon>Gossypium</taxon>
    </lineage>
</organism>
<dbReference type="EMBL" id="JRRC01468865">
    <property type="protein sequence ID" value="KHG07160.1"/>
    <property type="molecule type" value="Genomic_DNA"/>
</dbReference>
<gene>
    <name evidence="1" type="ORF">F383_34515</name>
</gene>
<name>A0A0B0N2B5_GOSAR</name>
<protein>
    <submittedName>
        <fullName evidence="1">Uncharacterized protein</fullName>
    </submittedName>
</protein>
<keyword evidence="2" id="KW-1185">Reference proteome</keyword>
<comment type="caution">
    <text evidence="1">The sequence shown here is derived from an EMBL/GenBank/DDBJ whole genome shotgun (WGS) entry which is preliminary data.</text>
</comment>
<evidence type="ECO:0000313" key="2">
    <source>
        <dbReference type="Proteomes" id="UP000032142"/>
    </source>
</evidence>
<dbReference type="AlphaFoldDB" id="A0A0B0N2B5"/>
<reference evidence="2" key="1">
    <citation type="submission" date="2014-09" db="EMBL/GenBank/DDBJ databases">
        <authorList>
            <person name="Mudge J."/>
            <person name="Ramaraj T."/>
            <person name="Lindquist I.E."/>
            <person name="Bharti A.K."/>
            <person name="Sundararajan A."/>
            <person name="Cameron C.T."/>
            <person name="Woodward J.E."/>
            <person name="May G.D."/>
            <person name="Brubaker C."/>
            <person name="Broadhvest J."/>
            <person name="Wilkins T.A."/>
        </authorList>
    </citation>
    <scope>NUCLEOTIDE SEQUENCE</scope>
    <source>
        <strain evidence="2">cv. AKA8401</strain>
    </source>
</reference>
<sequence>MHIICHIKPNIYIPNYLINIMYNPFIYQIQIKTSFAYFHSIYSLPKHTIVEHLYTTKDDTK</sequence>
<proteinExistence type="predicted"/>